<dbReference type="AlphaFoldDB" id="A0A1D2N5G9"/>
<dbReference type="SUPFAM" id="SSF54695">
    <property type="entry name" value="POZ domain"/>
    <property type="match status" value="1"/>
</dbReference>
<name>A0A1D2N5G9_ORCCI</name>
<protein>
    <submittedName>
        <fullName evidence="2">BTB/POZ domain-containing protein KCTD9</fullName>
    </submittedName>
</protein>
<dbReference type="Gene3D" id="6.10.140.750">
    <property type="match status" value="1"/>
</dbReference>
<feature type="domain" description="BTB" evidence="1">
    <location>
        <begin position="47"/>
        <end position="118"/>
    </location>
</feature>
<dbReference type="PROSITE" id="PS50097">
    <property type="entry name" value="BTB"/>
    <property type="match status" value="1"/>
</dbReference>
<comment type="caution">
    <text evidence="2">The sequence shown here is derived from an EMBL/GenBank/DDBJ whole genome shotgun (WGS) entry which is preliminary data.</text>
</comment>
<dbReference type="Gene3D" id="3.30.710.10">
    <property type="entry name" value="Potassium Channel Kv1.1, Chain A"/>
    <property type="match status" value="1"/>
</dbReference>
<dbReference type="InterPro" id="IPR001646">
    <property type="entry name" value="5peptide_repeat"/>
</dbReference>
<accession>A0A1D2N5G9</accession>
<dbReference type="PANTHER" id="PTHR14136">
    <property type="entry name" value="BTB_POZ DOMAIN-CONTAINING PROTEIN KCTD9"/>
    <property type="match status" value="1"/>
</dbReference>
<evidence type="ECO:0000313" key="3">
    <source>
        <dbReference type="Proteomes" id="UP000094527"/>
    </source>
</evidence>
<sequence length="342" mass="37767">MNYGRRNLYVSKGEPFCPPTKIVSTDTNVDASSSNCIFHWKNSSDWIKLNVGGQLFYTSRTTLTNSDPDSMLARMFSTSSNLHPGCIDSNGAFLIDRDPRYFSPLLNYLRSGSLILDPDINPKGVLEEAYFFNIQSCIPLLEPLTIPRDEAPLSRRDVINALIVTPNNDFLRFQGVNLNGADLSYLDLRNVNFKYAKLRNAKLSYCNLSFCNFERADMTDIMMNCAVLSGVRLNGAIMENAKCLNCNFQDPSGQNANLEGVNLRNAVLEDSDLTGANLRVANLKGANLKATILRGAILAGADLEKSDLTGSDLHEANLRGANLKDAALELMINPLHMSQAIR</sequence>
<dbReference type="OrthoDB" id="9989223at2759"/>
<reference evidence="2 3" key="1">
    <citation type="journal article" date="2016" name="Genome Biol. Evol.">
        <title>Gene Family Evolution Reflects Adaptation to Soil Environmental Stressors in the Genome of the Collembolan Orchesella cincta.</title>
        <authorList>
            <person name="Faddeeva-Vakhrusheva A."/>
            <person name="Derks M.F."/>
            <person name="Anvar S.Y."/>
            <person name="Agamennone V."/>
            <person name="Suring W."/>
            <person name="Smit S."/>
            <person name="van Straalen N.M."/>
            <person name="Roelofs D."/>
        </authorList>
    </citation>
    <scope>NUCLEOTIDE SEQUENCE [LARGE SCALE GENOMIC DNA]</scope>
    <source>
        <tissue evidence="2">Mixed pool</tissue>
    </source>
</reference>
<dbReference type="GO" id="GO:0051260">
    <property type="term" value="P:protein homooligomerization"/>
    <property type="evidence" value="ECO:0007669"/>
    <property type="project" value="InterPro"/>
</dbReference>
<dbReference type="PANTHER" id="PTHR14136:SF17">
    <property type="entry name" value="BTB_POZ DOMAIN-CONTAINING PROTEIN KCTD9"/>
    <property type="match status" value="1"/>
</dbReference>
<proteinExistence type="predicted"/>
<dbReference type="SMART" id="SM00225">
    <property type="entry name" value="BTB"/>
    <property type="match status" value="1"/>
</dbReference>
<dbReference type="CDD" id="cd18368">
    <property type="entry name" value="BTB_POZ_KCTD9"/>
    <property type="match status" value="1"/>
</dbReference>
<dbReference type="Gene3D" id="2.160.20.80">
    <property type="entry name" value="E3 ubiquitin-protein ligase SopA"/>
    <property type="match status" value="2"/>
</dbReference>
<dbReference type="InterPro" id="IPR000210">
    <property type="entry name" value="BTB/POZ_dom"/>
</dbReference>
<dbReference type="SUPFAM" id="SSF141571">
    <property type="entry name" value="Pentapeptide repeat-like"/>
    <property type="match status" value="1"/>
</dbReference>
<gene>
    <name evidence="2" type="ORF">Ocin01_06484</name>
</gene>
<dbReference type="InterPro" id="IPR011333">
    <property type="entry name" value="SKP1/BTB/POZ_sf"/>
</dbReference>
<dbReference type="OMA" id="YACIKNA"/>
<organism evidence="2 3">
    <name type="scientific">Orchesella cincta</name>
    <name type="common">Springtail</name>
    <name type="synonym">Podura cincta</name>
    <dbReference type="NCBI Taxonomy" id="48709"/>
    <lineage>
        <taxon>Eukaryota</taxon>
        <taxon>Metazoa</taxon>
        <taxon>Ecdysozoa</taxon>
        <taxon>Arthropoda</taxon>
        <taxon>Hexapoda</taxon>
        <taxon>Collembola</taxon>
        <taxon>Entomobryomorpha</taxon>
        <taxon>Entomobryoidea</taxon>
        <taxon>Orchesellidae</taxon>
        <taxon>Orchesellinae</taxon>
        <taxon>Orchesella</taxon>
    </lineage>
</organism>
<dbReference type="InterPro" id="IPR003131">
    <property type="entry name" value="T1-type_BTB"/>
</dbReference>
<dbReference type="Proteomes" id="UP000094527">
    <property type="component" value="Unassembled WGS sequence"/>
</dbReference>
<evidence type="ECO:0000259" key="1">
    <source>
        <dbReference type="PROSITE" id="PS50097"/>
    </source>
</evidence>
<evidence type="ECO:0000313" key="2">
    <source>
        <dbReference type="EMBL" id="ODN00196.1"/>
    </source>
</evidence>
<dbReference type="Pfam" id="PF02214">
    <property type="entry name" value="BTB_2"/>
    <property type="match status" value="1"/>
</dbReference>
<dbReference type="Pfam" id="PF00805">
    <property type="entry name" value="Pentapeptide"/>
    <property type="match status" value="2"/>
</dbReference>
<dbReference type="STRING" id="48709.A0A1D2N5G9"/>
<dbReference type="EMBL" id="LJIJ01000225">
    <property type="protein sequence ID" value="ODN00196.1"/>
    <property type="molecule type" value="Genomic_DNA"/>
</dbReference>
<dbReference type="InterPro" id="IPR051082">
    <property type="entry name" value="Pentapeptide-BTB/POZ_domain"/>
</dbReference>
<keyword evidence="3" id="KW-1185">Reference proteome</keyword>